<accession>A0A8J7H1N2</accession>
<sequence>MRTFMKIWLAIGLISIGIGIGLTALMTFVIAAKSNNSIETFTIDETYEKVTSLDFHIAYGEVFIKEGKEFKITSNNLIFDNFESYVQDGTWVIEDNAEDYIDLFGVNLPIDNLISWDEDNSPTITITVPEGFVAEDIALLLNAGYMEADVLRSKKGTFKVNAGSLRLKQVEVYDSSEFHIGAGEMILDEMKLNDIRVDVGVGSIKMDGNITGTNDISCGIGKIAMDLEGDEKDYSFKIDYNLGNVIINNMNFHKIFNKRDMVSNSDTEFNLDCGIGSIIIKTNE</sequence>
<comment type="caution">
    <text evidence="3">The sequence shown here is derived from an EMBL/GenBank/DDBJ whole genome shotgun (WGS) entry which is preliminary data.</text>
</comment>
<proteinExistence type="predicted"/>
<evidence type="ECO:0000313" key="3">
    <source>
        <dbReference type="EMBL" id="MBH1940155.1"/>
    </source>
</evidence>
<name>A0A8J7H1N2_9FIRM</name>
<evidence type="ECO:0000259" key="2">
    <source>
        <dbReference type="Pfam" id="PF13349"/>
    </source>
</evidence>
<reference evidence="3" key="1">
    <citation type="submission" date="2020-12" db="EMBL/GenBank/DDBJ databases">
        <title>M. sibirica DSM 26468T genome.</title>
        <authorList>
            <person name="Thieme N."/>
            <person name="Rettenmaier R."/>
            <person name="Zverlov V."/>
            <person name="Liebl W."/>
        </authorList>
    </citation>
    <scope>NUCLEOTIDE SEQUENCE</scope>
    <source>
        <strain evidence="3">DSM 26468</strain>
    </source>
</reference>
<keyword evidence="1" id="KW-1133">Transmembrane helix</keyword>
<keyword evidence="4" id="KW-1185">Reference proteome</keyword>
<dbReference type="EMBL" id="JAEAGR010000003">
    <property type="protein sequence ID" value="MBH1940155.1"/>
    <property type="molecule type" value="Genomic_DNA"/>
</dbReference>
<dbReference type="Pfam" id="PF13349">
    <property type="entry name" value="DUF4097"/>
    <property type="match status" value="1"/>
</dbReference>
<gene>
    <name evidence="3" type="ORF">I5677_04505</name>
</gene>
<evidence type="ECO:0000256" key="1">
    <source>
        <dbReference type="SAM" id="Phobius"/>
    </source>
</evidence>
<dbReference type="AlphaFoldDB" id="A0A8J7H1N2"/>
<feature type="domain" description="DUF4097" evidence="2">
    <location>
        <begin position="122"/>
        <end position="238"/>
    </location>
</feature>
<dbReference type="RefSeq" id="WP_197660373.1">
    <property type="nucleotide sequence ID" value="NZ_JAEAGR010000003.1"/>
</dbReference>
<keyword evidence="1" id="KW-0472">Membrane</keyword>
<dbReference type="InterPro" id="IPR025164">
    <property type="entry name" value="Toastrack_DUF4097"/>
</dbReference>
<organism evidence="3 4">
    <name type="scientific">Mobilitalea sibirica</name>
    <dbReference type="NCBI Taxonomy" id="1462919"/>
    <lineage>
        <taxon>Bacteria</taxon>
        <taxon>Bacillati</taxon>
        <taxon>Bacillota</taxon>
        <taxon>Clostridia</taxon>
        <taxon>Lachnospirales</taxon>
        <taxon>Lachnospiraceae</taxon>
        <taxon>Mobilitalea</taxon>
    </lineage>
</organism>
<dbReference type="Proteomes" id="UP000623269">
    <property type="component" value="Unassembled WGS sequence"/>
</dbReference>
<keyword evidence="1" id="KW-0812">Transmembrane</keyword>
<evidence type="ECO:0000313" key="4">
    <source>
        <dbReference type="Proteomes" id="UP000623269"/>
    </source>
</evidence>
<protein>
    <submittedName>
        <fullName evidence="3">DUF4097 family beta strand repeat protein</fullName>
    </submittedName>
</protein>
<feature type="transmembrane region" description="Helical" evidence="1">
    <location>
        <begin position="7"/>
        <end position="32"/>
    </location>
</feature>